<protein>
    <submittedName>
        <fullName evidence="1">Uncharacterized protein</fullName>
    </submittedName>
</protein>
<comment type="caution">
    <text evidence="1">The sequence shown here is derived from an EMBL/GenBank/DDBJ whole genome shotgun (WGS) entry which is preliminary data.</text>
</comment>
<dbReference type="EMBL" id="PIPL01000002">
    <property type="protein sequence ID" value="RUO24544.1"/>
    <property type="molecule type" value="Genomic_DNA"/>
</dbReference>
<evidence type="ECO:0000313" key="1">
    <source>
        <dbReference type="EMBL" id="RUO24544.1"/>
    </source>
</evidence>
<dbReference type="AlphaFoldDB" id="A0A432W541"/>
<dbReference type="RefSeq" id="WP_126804152.1">
    <property type="nucleotide sequence ID" value="NZ_PIPL01000002.1"/>
</dbReference>
<dbReference type="OrthoDB" id="6859799at2"/>
<evidence type="ECO:0000313" key="2">
    <source>
        <dbReference type="Proteomes" id="UP000288293"/>
    </source>
</evidence>
<organism evidence="1 2">
    <name type="scientific">Aliidiomarina minuta</name>
    <dbReference type="NCBI Taxonomy" id="880057"/>
    <lineage>
        <taxon>Bacteria</taxon>
        <taxon>Pseudomonadati</taxon>
        <taxon>Pseudomonadota</taxon>
        <taxon>Gammaproteobacteria</taxon>
        <taxon>Alteromonadales</taxon>
        <taxon>Idiomarinaceae</taxon>
        <taxon>Aliidiomarina</taxon>
    </lineage>
</organism>
<reference evidence="1 2" key="1">
    <citation type="journal article" date="2011" name="Front. Microbiol.">
        <title>Genomic signatures of strain selection and enhancement in Bacillus atrophaeus var. globigii, a historical biowarfare simulant.</title>
        <authorList>
            <person name="Gibbons H.S."/>
            <person name="Broomall S.M."/>
            <person name="McNew L.A."/>
            <person name="Daligault H."/>
            <person name="Chapman C."/>
            <person name="Bruce D."/>
            <person name="Karavis M."/>
            <person name="Krepps M."/>
            <person name="McGregor P.A."/>
            <person name="Hong C."/>
            <person name="Park K.H."/>
            <person name="Akmal A."/>
            <person name="Feldman A."/>
            <person name="Lin J.S."/>
            <person name="Chang W.E."/>
            <person name="Higgs B.W."/>
            <person name="Demirev P."/>
            <person name="Lindquist J."/>
            <person name="Liem A."/>
            <person name="Fochler E."/>
            <person name="Read T.D."/>
            <person name="Tapia R."/>
            <person name="Johnson S."/>
            <person name="Bishop-Lilly K.A."/>
            <person name="Detter C."/>
            <person name="Han C."/>
            <person name="Sozhamannan S."/>
            <person name="Rosenzweig C.N."/>
            <person name="Skowronski E.W."/>
        </authorList>
    </citation>
    <scope>NUCLEOTIDE SEQUENCE [LARGE SCALE GENOMIC DNA]</scope>
    <source>
        <strain evidence="1 2">MLST1</strain>
    </source>
</reference>
<name>A0A432W541_9GAMM</name>
<sequence length="214" mass="24023">MSSLIFYTDESQALIATDSLAVDTQGNPAFFCSKANYIPHLKMVIAGTGAGGFSNEWALSVSARMIVKGIYNLDYHTPEGLRGLWSEYKIKYSLPESFTTTLYQFGISEETGRIISFVYRSTNNFISEEIGYGTGVKPECDVLEGNVLELIPKMMEQQRSIQSSFPKSKRIHIGGEIIAFHLTNNGCNTFKISEFDDFSEQTDFIVTNYERNHS</sequence>
<accession>A0A432W541</accession>
<gene>
    <name evidence="1" type="ORF">CWE09_11360</name>
</gene>
<keyword evidence="2" id="KW-1185">Reference proteome</keyword>
<dbReference type="Proteomes" id="UP000288293">
    <property type="component" value="Unassembled WGS sequence"/>
</dbReference>
<proteinExistence type="predicted"/>